<proteinExistence type="predicted"/>
<name>A0A194VDV1_CYTMA</name>
<evidence type="ECO:0000313" key="2">
    <source>
        <dbReference type="EMBL" id="KUI62063.1"/>
    </source>
</evidence>
<sequence length="178" mass="19474">MVQGLSFGLVKLSVLFFYRRIFSTPAFKGLNTALMNADGISHLTTMMFWSMIEMGIAIIAGCLSTIWPLISKVSLGNMSLRESSAKGSKNRSGAGAYKLDHSNKDGGSYILSPGSMHESTTVYCKSQSQERFDRSVEIKRLPAEGTLHSESLHMQDLGVRRVTQVSASGNMKHGDSYV</sequence>
<dbReference type="Proteomes" id="UP000078576">
    <property type="component" value="Unassembled WGS sequence"/>
</dbReference>
<gene>
    <name evidence="2" type="ORF">VP1G_11353</name>
</gene>
<feature type="transmembrane region" description="Helical" evidence="1">
    <location>
        <begin position="47"/>
        <end position="70"/>
    </location>
</feature>
<dbReference type="InterPro" id="IPR052337">
    <property type="entry name" value="SAT4-like"/>
</dbReference>
<dbReference type="EMBL" id="KN714797">
    <property type="protein sequence ID" value="KUI62063.1"/>
    <property type="molecule type" value="Genomic_DNA"/>
</dbReference>
<keyword evidence="1" id="KW-1133">Transmembrane helix</keyword>
<protein>
    <submittedName>
        <fullName evidence="2">Uncharacterized protein</fullName>
    </submittedName>
</protein>
<keyword evidence="1" id="KW-0472">Membrane</keyword>
<dbReference type="PANTHER" id="PTHR33048:SF47">
    <property type="entry name" value="INTEGRAL MEMBRANE PROTEIN-RELATED"/>
    <property type="match status" value="1"/>
</dbReference>
<dbReference type="PANTHER" id="PTHR33048">
    <property type="entry name" value="PTH11-LIKE INTEGRAL MEMBRANE PROTEIN (AFU_ORTHOLOGUE AFUA_5G11245)"/>
    <property type="match status" value="1"/>
</dbReference>
<evidence type="ECO:0000313" key="3">
    <source>
        <dbReference type="Proteomes" id="UP000078576"/>
    </source>
</evidence>
<evidence type="ECO:0000256" key="1">
    <source>
        <dbReference type="SAM" id="Phobius"/>
    </source>
</evidence>
<keyword evidence="3" id="KW-1185">Reference proteome</keyword>
<organism evidence="2 3">
    <name type="scientific">Cytospora mali</name>
    <name type="common">Apple Valsa canker fungus</name>
    <name type="synonym">Valsa mali</name>
    <dbReference type="NCBI Taxonomy" id="578113"/>
    <lineage>
        <taxon>Eukaryota</taxon>
        <taxon>Fungi</taxon>
        <taxon>Dikarya</taxon>
        <taxon>Ascomycota</taxon>
        <taxon>Pezizomycotina</taxon>
        <taxon>Sordariomycetes</taxon>
        <taxon>Sordariomycetidae</taxon>
        <taxon>Diaporthales</taxon>
        <taxon>Cytosporaceae</taxon>
        <taxon>Cytospora</taxon>
    </lineage>
</organism>
<dbReference type="OrthoDB" id="5393606at2759"/>
<accession>A0A194VDV1</accession>
<reference evidence="3" key="1">
    <citation type="submission" date="2014-12" db="EMBL/GenBank/DDBJ databases">
        <title>Genome Sequence of Valsa Canker Pathogens Uncovers a Specific Adaption of Colonization on Woody Bark.</title>
        <authorList>
            <person name="Yin Z."/>
            <person name="Liu H."/>
            <person name="Gao X."/>
            <person name="Li Z."/>
            <person name="Song N."/>
            <person name="Ke X."/>
            <person name="Dai Q."/>
            <person name="Wu Y."/>
            <person name="Sun Y."/>
            <person name="Xu J.-R."/>
            <person name="Kang Z.K."/>
            <person name="Wang L."/>
            <person name="Huang L."/>
        </authorList>
    </citation>
    <scope>NUCLEOTIDE SEQUENCE [LARGE SCALE GENOMIC DNA]</scope>
    <source>
        <strain evidence="3">SXYL134</strain>
    </source>
</reference>
<dbReference type="AlphaFoldDB" id="A0A194VDV1"/>
<keyword evidence="1" id="KW-0812">Transmembrane</keyword>